<dbReference type="AlphaFoldDB" id="A0A4Z2IG39"/>
<comment type="caution">
    <text evidence="1">The sequence shown here is derived from an EMBL/GenBank/DDBJ whole genome shotgun (WGS) entry which is preliminary data.</text>
</comment>
<proteinExistence type="predicted"/>
<gene>
    <name evidence="1" type="ORF">EYF80_012990</name>
</gene>
<keyword evidence="2" id="KW-1185">Reference proteome</keyword>
<dbReference type="Proteomes" id="UP000314294">
    <property type="component" value="Unassembled WGS sequence"/>
</dbReference>
<organism evidence="1 2">
    <name type="scientific">Liparis tanakae</name>
    <name type="common">Tanaka's snailfish</name>
    <dbReference type="NCBI Taxonomy" id="230148"/>
    <lineage>
        <taxon>Eukaryota</taxon>
        <taxon>Metazoa</taxon>
        <taxon>Chordata</taxon>
        <taxon>Craniata</taxon>
        <taxon>Vertebrata</taxon>
        <taxon>Euteleostomi</taxon>
        <taxon>Actinopterygii</taxon>
        <taxon>Neopterygii</taxon>
        <taxon>Teleostei</taxon>
        <taxon>Neoteleostei</taxon>
        <taxon>Acanthomorphata</taxon>
        <taxon>Eupercaria</taxon>
        <taxon>Perciformes</taxon>
        <taxon>Cottioidei</taxon>
        <taxon>Cottales</taxon>
        <taxon>Liparidae</taxon>
        <taxon>Liparis</taxon>
    </lineage>
</organism>
<sequence length="124" mass="13302">MCPEQTQLTSSRNYNYVLRGDDTPGLMSVPCPSPCGRVGLVCGLLLLASSPLLTAGSAWRDVDFTTSCGATVKLWGGVIIARGFPLWRHIGPALLVLMFGVREPVETVLLQTQRSVLERGRGSG</sequence>
<accession>A0A4Z2IG39</accession>
<name>A0A4Z2IG39_9TELE</name>
<reference evidence="1 2" key="1">
    <citation type="submission" date="2019-03" db="EMBL/GenBank/DDBJ databases">
        <title>First draft genome of Liparis tanakae, snailfish: a comprehensive survey of snailfish specific genes.</title>
        <authorList>
            <person name="Kim W."/>
            <person name="Song I."/>
            <person name="Jeong J.-H."/>
            <person name="Kim D."/>
            <person name="Kim S."/>
            <person name="Ryu S."/>
            <person name="Song J.Y."/>
            <person name="Lee S.K."/>
        </authorList>
    </citation>
    <scope>NUCLEOTIDE SEQUENCE [LARGE SCALE GENOMIC DNA]</scope>
    <source>
        <tissue evidence="1">Muscle</tissue>
    </source>
</reference>
<dbReference type="EMBL" id="SRLO01000090">
    <property type="protein sequence ID" value="TNN76741.1"/>
    <property type="molecule type" value="Genomic_DNA"/>
</dbReference>
<protein>
    <submittedName>
        <fullName evidence="1">Uncharacterized protein</fullName>
    </submittedName>
</protein>
<evidence type="ECO:0000313" key="1">
    <source>
        <dbReference type="EMBL" id="TNN76741.1"/>
    </source>
</evidence>
<evidence type="ECO:0000313" key="2">
    <source>
        <dbReference type="Proteomes" id="UP000314294"/>
    </source>
</evidence>